<organism evidence="2 3">
    <name type="scientific">Drechmeria coniospora</name>
    <name type="common">Nematophagous fungus</name>
    <name type="synonym">Meria coniospora</name>
    <dbReference type="NCBI Taxonomy" id="98403"/>
    <lineage>
        <taxon>Eukaryota</taxon>
        <taxon>Fungi</taxon>
        <taxon>Dikarya</taxon>
        <taxon>Ascomycota</taxon>
        <taxon>Pezizomycotina</taxon>
        <taxon>Sordariomycetes</taxon>
        <taxon>Hypocreomycetidae</taxon>
        <taxon>Hypocreales</taxon>
        <taxon>Ophiocordycipitaceae</taxon>
        <taxon>Drechmeria</taxon>
    </lineage>
</organism>
<sequence length="186" mass="21242">MEHFAPHGNMLRPTNGTLQTTTRSSSIVPKKYEGECAPPDLVILDDEFSIIDRVNGKTLINMVIDHAELKHKNDGKNASINEFFDIFREFFCKRSVESRGPEWEPVKLAAIPQKTITSFFDKLEGPFLNRKWSAADKDNDAGRVPQPWPCEFAPHDIESRFEASDDRDDGLEGRDDDAYEDYEGFE</sequence>
<feature type="compositionally biased region" description="Acidic residues" evidence="1">
    <location>
        <begin position="165"/>
        <end position="186"/>
    </location>
</feature>
<feature type="compositionally biased region" description="Polar residues" evidence="1">
    <location>
        <begin position="12"/>
        <end position="27"/>
    </location>
</feature>
<comment type="caution">
    <text evidence="2">The sequence shown here is derived from an EMBL/GenBank/DDBJ whole genome shotgun (WGS) entry which is preliminary data.</text>
</comment>
<feature type="region of interest" description="Disordered" evidence="1">
    <location>
        <begin position="1"/>
        <end position="31"/>
    </location>
</feature>
<dbReference type="AlphaFoldDB" id="A0A151GS99"/>
<dbReference type="RefSeq" id="XP_040659339.1">
    <property type="nucleotide sequence ID" value="XM_040798456.1"/>
</dbReference>
<protein>
    <submittedName>
        <fullName evidence="2">Uncharacterized protein</fullName>
    </submittedName>
</protein>
<keyword evidence="3" id="KW-1185">Reference proteome</keyword>
<evidence type="ECO:0000313" key="2">
    <source>
        <dbReference type="EMBL" id="KYK59987.1"/>
    </source>
</evidence>
<dbReference type="GeneID" id="63713764"/>
<evidence type="ECO:0000313" key="3">
    <source>
        <dbReference type="Proteomes" id="UP000076580"/>
    </source>
</evidence>
<accession>A0A151GS99</accession>
<dbReference type="EMBL" id="LAYC01000001">
    <property type="protein sequence ID" value="KYK59987.1"/>
    <property type="molecule type" value="Genomic_DNA"/>
</dbReference>
<evidence type="ECO:0000256" key="1">
    <source>
        <dbReference type="SAM" id="MobiDB-lite"/>
    </source>
</evidence>
<dbReference type="InParanoid" id="A0A151GS99"/>
<reference evidence="2 3" key="1">
    <citation type="journal article" date="2016" name="Sci. Rep.">
        <title>Insights into Adaptations to a Near-Obligate Nematode Endoparasitic Lifestyle from the Finished Genome of Drechmeria coniospora.</title>
        <authorList>
            <person name="Zhang L."/>
            <person name="Zhou Z."/>
            <person name="Guo Q."/>
            <person name="Fokkens L."/>
            <person name="Miskei M."/>
            <person name="Pocsi I."/>
            <person name="Zhang W."/>
            <person name="Chen M."/>
            <person name="Wang L."/>
            <person name="Sun Y."/>
            <person name="Donzelli B.G."/>
            <person name="Gibson D.M."/>
            <person name="Nelson D.R."/>
            <person name="Luo J.G."/>
            <person name="Rep M."/>
            <person name="Liu H."/>
            <person name="Yang S."/>
            <person name="Wang J."/>
            <person name="Krasnoff S.B."/>
            <person name="Xu Y."/>
            <person name="Molnar I."/>
            <person name="Lin M."/>
        </authorList>
    </citation>
    <scope>NUCLEOTIDE SEQUENCE [LARGE SCALE GENOMIC DNA]</scope>
    <source>
        <strain evidence="2 3">ARSEF 6962</strain>
    </source>
</reference>
<feature type="region of interest" description="Disordered" evidence="1">
    <location>
        <begin position="137"/>
        <end position="186"/>
    </location>
</feature>
<gene>
    <name evidence="2" type="ORF">DCS_01121</name>
</gene>
<name>A0A151GS99_DRECN</name>
<feature type="compositionally biased region" description="Basic and acidic residues" evidence="1">
    <location>
        <begin position="153"/>
        <end position="164"/>
    </location>
</feature>
<dbReference type="Proteomes" id="UP000076580">
    <property type="component" value="Chromosome 01"/>
</dbReference>
<proteinExistence type="predicted"/>